<keyword evidence="7" id="KW-0479">Metal-binding</keyword>
<feature type="binding site" evidence="7">
    <location>
        <position position="166"/>
    </location>
    <ligand>
        <name>substrate</name>
    </ligand>
</feature>
<evidence type="ECO:0000256" key="5">
    <source>
        <dbReference type="ARBA" id="ARBA00022840"/>
    </source>
</evidence>
<dbReference type="InterPro" id="IPR027417">
    <property type="entry name" value="P-loop_NTPase"/>
</dbReference>
<dbReference type="InterPro" id="IPR031322">
    <property type="entry name" value="Shikimate/glucono_kinase"/>
</dbReference>
<evidence type="ECO:0000256" key="7">
    <source>
        <dbReference type="HAMAP-Rule" id="MF_00109"/>
    </source>
</evidence>
<comment type="caution">
    <text evidence="8">The sequence shown here is derived from an EMBL/GenBank/DDBJ whole genome shotgun (WGS) entry which is preliminary data.</text>
</comment>
<dbReference type="Gene3D" id="3.40.50.300">
    <property type="entry name" value="P-loop containing nucleotide triphosphate hydrolases"/>
    <property type="match status" value="1"/>
</dbReference>
<feature type="binding site" evidence="7">
    <location>
        <position position="149"/>
    </location>
    <ligand>
        <name>ATP</name>
        <dbReference type="ChEBI" id="CHEBI:30616"/>
    </ligand>
</feature>
<comment type="caution">
    <text evidence="7">Lacks conserved residue(s) required for the propagation of feature annotation.</text>
</comment>
<evidence type="ECO:0000256" key="3">
    <source>
        <dbReference type="ARBA" id="ARBA00022741"/>
    </source>
</evidence>
<dbReference type="EMBL" id="QDKL01000002">
    <property type="protein sequence ID" value="RZF21933.1"/>
    <property type="molecule type" value="Genomic_DNA"/>
</dbReference>
<comment type="cofactor">
    <cofactor evidence="7">
        <name>Mg(2+)</name>
        <dbReference type="ChEBI" id="CHEBI:18420"/>
    </cofactor>
    <text evidence="7">Binds 1 Mg(2+) ion per subunit.</text>
</comment>
<keyword evidence="2 7" id="KW-0808">Transferase</keyword>
<keyword evidence="9" id="KW-1185">Reference proteome</keyword>
<keyword evidence="1 7" id="KW-0028">Amino-acid biosynthesis</keyword>
<dbReference type="InterPro" id="IPR000623">
    <property type="entry name" value="Shikimate_kinase/TSH1"/>
</dbReference>
<evidence type="ECO:0000256" key="4">
    <source>
        <dbReference type="ARBA" id="ARBA00022777"/>
    </source>
</evidence>
<evidence type="ECO:0000256" key="1">
    <source>
        <dbReference type="ARBA" id="ARBA00022605"/>
    </source>
</evidence>
<comment type="catalytic activity">
    <reaction evidence="7">
        <text>shikimate + ATP = 3-phosphoshikimate + ADP + H(+)</text>
        <dbReference type="Rhea" id="RHEA:13121"/>
        <dbReference type="ChEBI" id="CHEBI:15378"/>
        <dbReference type="ChEBI" id="CHEBI:30616"/>
        <dbReference type="ChEBI" id="CHEBI:36208"/>
        <dbReference type="ChEBI" id="CHEBI:145989"/>
        <dbReference type="ChEBI" id="CHEBI:456216"/>
        <dbReference type="EC" id="2.7.1.71"/>
    </reaction>
</comment>
<feature type="binding site" evidence="7">
    <location>
        <position position="59"/>
    </location>
    <ligand>
        <name>substrate</name>
    </ligand>
</feature>
<feature type="binding site" evidence="7">
    <location>
        <position position="86"/>
    </location>
    <ligand>
        <name>substrate</name>
    </ligand>
</feature>
<keyword evidence="4 7" id="KW-0418">Kinase</keyword>
<accession>A0ABY0IIH4</accession>
<dbReference type="Pfam" id="PF01202">
    <property type="entry name" value="SKI"/>
    <property type="match status" value="1"/>
</dbReference>
<comment type="similarity">
    <text evidence="7">Belongs to the shikimate kinase family.</text>
</comment>
<keyword evidence="7" id="KW-0460">Magnesium</keyword>
<dbReference type="Proteomes" id="UP000443582">
    <property type="component" value="Unassembled WGS sequence"/>
</dbReference>
<gene>
    <name evidence="7" type="primary">aroK</name>
    <name evidence="8" type="ORF">DAY19_09595</name>
</gene>
<comment type="pathway">
    <text evidence="7">Metabolic intermediate biosynthesis; chorismate biosynthesis; chorismate from D-erythrose 4-phosphate and phosphoenolpyruvate: step 5/7.</text>
</comment>
<dbReference type="SUPFAM" id="SSF52540">
    <property type="entry name" value="P-loop containing nucleoside triphosphate hydrolases"/>
    <property type="match status" value="1"/>
</dbReference>
<feature type="binding site" evidence="7">
    <location>
        <position position="41"/>
    </location>
    <ligand>
        <name>Mg(2+)</name>
        <dbReference type="ChEBI" id="CHEBI:18420"/>
    </ligand>
</feature>
<dbReference type="PANTHER" id="PTHR21087:SF16">
    <property type="entry name" value="SHIKIMATE KINASE 1, CHLOROPLASTIC"/>
    <property type="match status" value="1"/>
</dbReference>
<feature type="binding site" evidence="7">
    <location>
        <begin position="37"/>
        <end position="42"/>
    </location>
    <ligand>
        <name>ATP</name>
        <dbReference type="ChEBI" id="CHEBI:30616"/>
    </ligand>
</feature>
<keyword evidence="5 7" id="KW-0067">ATP-binding</keyword>
<sequence>MSFCVYCVRPKCKKIRTLWWESCSFLRMRIFITGFSGAGKTTFGEKLSKDSEFQVFDLDEEIFNRMGTGYDSLGEYIQEIGIDEFRKDEFDMLKLLHQNMKDNYMITLGAGALDEKSVADFIEEIGGKLVYLKCDFEECWQRLKKDGNRPLAKYGREFMENLYKKRAPTYEKSHLLLNQEEILEINTVQDLLKLL</sequence>
<comment type="subunit">
    <text evidence="7">Monomer.</text>
</comment>
<reference evidence="9" key="1">
    <citation type="journal article" date="2019" name="Int. J. Syst. Evol. Microbiol.">
        <title>Halobacteriovorax valvorus sp. nov., a novel prokaryotic predator isolated from coastal seawater of China.</title>
        <authorList>
            <person name="Chen M.-X."/>
        </authorList>
    </citation>
    <scope>NUCLEOTIDE SEQUENCE [LARGE SCALE GENOMIC DNA]</scope>
    <source>
        <strain evidence="9">BL9</strain>
    </source>
</reference>
<keyword evidence="6 7" id="KW-0057">Aromatic amino acid biosynthesis</keyword>
<dbReference type="EC" id="2.7.1.71" evidence="7"/>
<protein>
    <recommendedName>
        <fullName evidence="7">Shikimate kinase</fullName>
        <shortName evidence="7">SK</shortName>
        <ecNumber evidence="7">2.7.1.71</ecNumber>
    </recommendedName>
</protein>
<organism evidence="8 9">
    <name type="scientific">Halobacteriovorax vibrionivorans</name>
    <dbReference type="NCBI Taxonomy" id="2152716"/>
    <lineage>
        <taxon>Bacteria</taxon>
        <taxon>Pseudomonadati</taxon>
        <taxon>Bdellovibrionota</taxon>
        <taxon>Bacteriovoracia</taxon>
        <taxon>Bacteriovoracales</taxon>
        <taxon>Halobacteriovoraceae</taxon>
        <taxon>Halobacteriovorax</taxon>
    </lineage>
</organism>
<evidence type="ECO:0000313" key="8">
    <source>
        <dbReference type="EMBL" id="RZF21933.1"/>
    </source>
</evidence>
<dbReference type="PANTHER" id="PTHR21087">
    <property type="entry name" value="SHIKIMATE KINASE"/>
    <property type="match status" value="1"/>
</dbReference>
<evidence type="ECO:0000256" key="2">
    <source>
        <dbReference type="ARBA" id="ARBA00022679"/>
    </source>
</evidence>
<evidence type="ECO:0000256" key="6">
    <source>
        <dbReference type="ARBA" id="ARBA00023141"/>
    </source>
</evidence>
<comment type="subcellular location">
    <subcellularLocation>
        <location evidence="7">Cytoplasm</location>
    </subcellularLocation>
</comment>
<evidence type="ECO:0000313" key="9">
    <source>
        <dbReference type="Proteomes" id="UP000443582"/>
    </source>
</evidence>
<keyword evidence="7" id="KW-0963">Cytoplasm</keyword>
<name>A0ABY0IIH4_9BACT</name>
<comment type="function">
    <text evidence="7">Catalyzes the specific phosphorylation of the 3-hydroxyl group of shikimic acid using ATP as a cosubstrate.</text>
</comment>
<dbReference type="PRINTS" id="PR01100">
    <property type="entry name" value="SHIKIMTKNASE"/>
</dbReference>
<dbReference type="HAMAP" id="MF_00109">
    <property type="entry name" value="Shikimate_kinase"/>
    <property type="match status" value="1"/>
</dbReference>
<proteinExistence type="inferred from homology"/>
<keyword evidence="3 7" id="KW-0547">Nucleotide-binding</keyword>